<dbReference type="Gene3D" id="1.20.1250.20">
    <property type="entry name" value="MFS general substrate transporter like domains"/>
    <property type="match status" value="1"/>
</dbReference>
<sequence length="141" mass="16035">MNYDYTQSDLSRSILAGLFSGLVATVSNLAFTIIYRTATRFYEFNAIDITTIVFGTILLSLACGVMFYFFVHYLNKGILFYRIMVLLVTVLMVYVGINLRYLVQDVVPDEFRVLVVGTQVIIGGLAAFLIPYLFRHDKFIS</sequence>
<proteinExistence type="predicted"/>
<accession>A0A931E0S1</accession>
<feature type="transmembrane region" description="Helical" evidence="1">
    <location>
        <begin position="111"/>
        <end position="134"/>
    </location>
</feature>
<name>A0A931E0S1_9BACT</name>
<organism evidence="2 3">
    <name type="scientific">Panacibacter microcysteis</name>
    <dbReference type="NCBI Taxonomy" id="2793269"/>
    <lineage>
        <taxon>Bacteria</taxon>
        <taxon>Pseudomonadati</taxon>
        <taxon>Bacteroidota</taxon>
        <taxon>Chitinophagia</taxon>
        <taxon>Chitinophagales</taxon>
        <taxon>Chitinophagaceae</taxon>
        <taxon>Panacibacter</taxon>
    </lineage>
</organism>
<dbReference type="RefSeq" id="WP_196990530.1">
    <property type="nucleotide sequence ID" value="NZ_JADWYR010000001.1"/>
</dbReference>
<keyword evidence="1" id="KW-0472">Membrane</keyword>
<feature type="transmembrane region" description="Helical" evidence="1">
    <location>
        <begin position="12"/>
        <end position="35"/>
    </location>
</feature>
<dbReference type="EMBL" id="JADWYR010000001">
    <property type="protein sequence ID" value="MBG9376522.1"/>
    <property type="molecule type" value="Genomic_DNA"/>
</dbReference>
<reference evidence="2" key="1">
    <citation type="submission" date="2020-11" db="EMBL/GenBank/DDBJ databases">
        <title>Bacterial whole genome sequence for Panacibacter sp. DH6.</title>
        <authorList>
            <person name="Le V."/>
            <person name="Ko S."/>
            <person name="Ahn C.-Y."/>
            <person name="Oh H.-M."/>
        </authorList>
    </citation>
    <scope>NUCLEOTIDE SEQUENCE</scope>
    <source>
        <strain evidence="2">DH6</strain>
    </source>
</reference>
<dbReference type="SUPFAM" id="SSF103473">
    <property type="entry name" value="MFS general substrate transporter"/>
    <property type="match status" value="1"/>
</dbReference>
<evidence type="ECO:0000256" key="1">
    <source>
        <dbReference type="SAM" id="Phobius"/>
    </source>
</evidence>
<protein>
    <submittedName>
        <fullName evidence="2">Uncharacterized protein</fullName>
    </submittedName>
</protein>
<keyword evidence="1" id="KW-0812">Transmembrane</keyword>
<evidence type="ECO:0000313" key="2">
    <source>
        <dbReference type="EMBL" id="MBG9376522.1"/>
    </source>
</evidence>
<feature type="transmembrane region" description="Helical" evidence="1">
    <location>
        <begin position="47"/>
        <end position="71"/>
    </location>
</feature>
<dbReference type="InterPro" id="IPR036259">
    <property type="entry name" value="MFS_trans_sf"/>
</dbReference>
<gene>
    <name evidence="2" type="ORF">I5907_09775</name>
</gene>
<comment type="caution">
    <text evidence="2">The sequence shown here is derived from an EMBL/GenBank/DDBJ whole genome shotgun (WGS) entry which is preliminary data.</text>
</comment>
<keyword evidence="1" id="KW-1133">Transmembrane helix</keyword>
<dbReference type="Proteomes" id="UP000628448">
    <property type="component" value="Unassembled WGS sequence"/>
</dbReference>
<dbReference type="AlphaFoldDB" id="A0A931E0S1"/>
<evidence type="ECO:0000313" key="3">
    <source>
        <dbReference type="Proteomes" id="UP000628448"/>
    </source>
</evidence>
<feature type="transmembrane region" description="Helical" evidence="1">
    <location>
        <begin position="78"/>
        <end position="99"/>
    </location>
</feature>
<keyword evidence="3" id="KW-1185">Reference proteome</keyword>